<evidence type="ECO:0000313" key="6">
    <source>
        <dbReference type="EMBL" id="GLX84884.1"/>
    </source>
</evidence>
<feature type="transmembrane region" description="Helical" evidence="5">
    <location>
        <begin position="64"/>
        <end position="82"/>
    </location>
</feature>
<evidence type="ECO:0000256" key="5">
    <source>
        <dbReference type="SAM" id="Phobius"/>
    </source>
</evidence>
<proteinExistence type="predicted"/>
<evidence type="ECO:0000256" key="1">
    <source>
        <dbReference type="ARBA" id="ARBA00004141"/>
    </source>
</evidence>
<dbReference type="Proteomes" id="UP001157134">
    <property type="component" value="Unassembled WGS sequence"/>
</dbReference>
<dbReference type="RefSeq" id="WP_284296575.1">
    <property type="nucleotide sequence ID" value="NZ_BSSV01000002.1"/>
</dbReference>
<keyword evidence="4 5" id="KW-0472">Membrane</keyword>
<feature type="transmembrane region" description="Helical" evidence="5">
    <location>
        <begin position="205"/>
        <end position="229"/>
    </location>
</feature>
<comment type="subcellular location">
    <subcellularLocation>
        <location evidence="1">Membrane</location>
        <topology evidence="1">Multi-pass membrane protein</topology>
    </subcellularLocation>
</comment>
<dbReference type="InterPro" id="IPR007300">
    <property type="entry name" value="CidB/LrgB"/>
</dbReference>
<organism evidence="6 7">
    <name type="scientific">Thalassotalea loyana</name>
    <dbReference type="NCBI Taxonomy" id="280483"/>
    <lineage>
        <taxon>Bacteria</taxon>
        <taxon>Pseudomonadati</taxon>
        <taxon>Pseudomonadota</taxon>
        <taxon>Gammaproteobacteria</taxon>
        <taxon>Alteromonadales</taxon>
        <taxon>Colwelliaceae</taxon>
        <taxon>Thalassotalea</taxon>
    </lineage>
</organism>
<evidence type="ECO:0000256" key="2">
    <source>
        <dbReference type="ARBA" id="ARBA00022692"/>
    </source>
</evidence>
<dbReference type="PANTHER" id="PTHR30249:SF0">
    <property type="entry name" value="PLASTIDAL GLYCOLATE_GLYCERATE TRANSLOCATOR 1, CHLOROPLASTIC"/>
    <property type="match status" value="1"/>
</dbReference>
<keyword evidence="7" id="KW-1185">Reference proteome</keyword>
<evidence type="ECO:0000313" key="7">
    <source>
        <dbReference type="Proteomes" id="UP001157134"/>
    </source>
</evidence>
<feature type="transmembrane region" description="Helical" evidence="5">
    <location>
        <begin position="146"/>
        <end position="169"/>
    </location>
</feature>
<reference evidence="6 7" key="1">
    <citation type="submission" date="2023-03" db="EMBL/GenBank/DDBJ databases">
        <title>Thalassotalea loyana LMG 22536T draft genome sequence.</title>
        <authorList>
            <person name="Sawabe T."/>
        </authorList>
    </citation>
    <scope>NUCLEOTIDE SEQUENCE [LARGE SCALE GENOMIC DNA]</scope>
    <source>
        <strain evidence="6 7">LMG 22536</strain>
    </source>
</reference>
<sequence>MLDHPFTFLFYILLTIIVYQVFAAIQNKLKLIWLNPMMMSLIVLIPLLEANNISYQTYYQDTKIFTQLLEPAIVALGFVLYQQIHSIKGHLKEIFLVLTSSISLLIIVNMAITIMILNRYDIAVSMSLKSVTTPIGLALTEQLGGIAAITAVSIIIAGLIGAVWGIPLLRLFNVNHPQAQGLAIGCASHALGTATISGTSYQHGAYGSLAIVISAVITALLSPLLIPLFQP</sequence>
<feature type="transmembrane region" description="Helical" evidence="5">
    <location>
        <begin position="6"/>
        <end position="25"/>
    </location>
</feature>
<protein>
    <submittedName>
        <fullName evidence="6">CidB/LrgB family autolysis modulator</fullName>
    </submittedName>
</protein>
<comment type="caution">
    <text evidence="6">The sequence shown here is derived from an EMBL/GenBank/DDBJ whole genome shotgun (WGS) entry which is preliminary data.</text>
</comment>
<keyword evidence="3 5" id="KW-1133">Transmembrane helix</keyword>
<name>A0ABQ6HA81_9GAMM</name>
<dbReference type="EMBL" id="BSSV01000002">
    <property type="protein sequence ID" value="GLX84884.1"/>
    <property type="molecule type" value="Genomic_DNA"/>
</dbReference>
<dbReference type="PANTHER" id="PTHR30249">
    <property type="entry name" value="PUTATIVE SEROTONIN TRANSPORTER"/>
    <property type="match status" value="1"/>
</dbReference>
<feature type="transmembrane region" description="Helical" evidence="5">
    <location>
        <begin position="32"/>
        <end position="48"/>
    </location>
</feature>
<feature type="transmembrane region" description="Helical" evidence="5">
    <location>
        <begin position="94"/>
        <end position="117"/>
    </location>
</feature>
<evidence type="ECO:0000256" key="4">
    <source>
        <dbReference type="ARBA" id="ARBA00023136"/>
    </source>
</evidence>
<accession>A0ABQ6HA81</accession>
<evidence type="ECO:0000256" key="3">
    <source>
        <dbReference type="ARBA" id="ARBA00022989"/>
    </source>
</evidence>
<gene>
    <name evidence="6" type="primary">yohK</name>
    <name evidence="6" type="ORF">tloyanaT_11360</name>
</gene>
<dbReference type="Pfam" id="PF04172">
    <property type="entry name" value="LrgB"/>
    <property type="match status" value="1"/>
</dbReference>
<keyword evidence="2 5" id="KW-0812">Transmembrane</keyword>